<dbReference type="EC" id="2.7.7.7" evidence="1"/>
<proteinExistence type="predicted"/>
<reference evidence="5 6" key="1">
    <citation type="submission" date="2019-11" db="EMBL/GenBank/DDBJ databases">
        <authorList>
            <person name="Brisse S."/>
        </authorList>
    </citation>
    <scope>NUCLEOTIDE SEQUENCE [LARGE SCALE GENOMIC DNA]</scope>
    <source>
        <strain evidence="5">FRC0190</strain>
    </source>
</reference>
<dbReference type="Gene3D" id="1.10.150.20">
    <property type="entry name" value="5' to 3' exonuclease, C-terminal subdomain"/>
    <property type="match status" value="1"/>
</dbReference>
<feature type="domain" description="DNA-directed DNA polymerase family A palm" evidence="4">
    <location>
        <begin position="383"/>
        <end position="627"/>
    </location>
</feature>
<protein>
    <recommendedName>
        <fullName evidence="1">DNA-directed DNA polymerase</fullName>
        <ecNumber evidence="1">2.7.7.7</ecNumber>
    </recommendedName>
</protein>
<sequence length="661" mass="73798">MKTLSIDIETFSSANIAKGGAYKYAAADDFEVLLFAYAIDDNPVTVVSTATGETVPDDIIAALTDPKITKYAFNAQFERVCLSRWLRQQNRLPEGEFIDPGGWRCTMVWCASIGLPMSLDQAAKVLSLKAQKISEGKNLIQHFCVPTSPREATAPALFDTTGMTHRNRPQSAPERWADFIEYNRRDVETEQEMRTKLERFPLPDWVWDQYATDQRINDNGIRIDLDLAAHAITVDDVYREHCFDEARELTGLENPGSPTQLQNWLHANGCPIESMAKEHVSTALETATGATRRVLELRQDMSRSSVKKYQAMQQCAIPESSRAHGLLQFYGAGRTGRWAGRLVQVQNLPRNYIQDLPGARDLIRGEHHNLLELLFDSVPDTLSQLIRTAFIPDEGKKFIVADYSAIEARVLAWLAGQNNTIQAFIDGKDLYCATASQMFGVPVEKHGENAELRQKGKVAVLACGYQGGVNAIEAMGGKRMGLSEDEMRIIVNKWRDANQNIVDYWYAIDDAAKYTITTGETTKVRNITMRIEAGMLLVTLPSGRSLVYPKAGIGTNRFGNETITFYGVGMNRKFTQLETYGGKLVENITQAVARDLLAHSLTILEKAGHTIVMHIHDEAVIEADIDTPVDTVCRLMEQAPEWADGIPLTADGYECPFYQKD</sequence>
<dbReference type="SUPFAM" id="SSF53098">
    <property type="entry name" value="Ribonuclease H-like"/>
    <property type="match status" value="1"/>
</dbReference>
<comment type="catalytic activity">
    <reaction evidence="3">
        <text>DNA(n) + a 2'-deoxyribonucleoside 5'-triphosphate = DNA(n+1) + diphosphate</text>
        <dbReference type="Rhea" id="RHEA:22508"/>
        <dbReference type="Rhea" id="RHEA-COMP:17339"/>
        <dbReference type="Rhea" id="RHEA-COMP:17340"/>
        <dbReference type="ChEBI" id="CHEBI:33019"/>
        <dbReference type="ChEBI" id="CHEBI:61560"/>
        <dbReference type="ChEBI" id="CHEBI:173112"/>
        <dbReference type="EC" id="2.7.7.7"/>
    </reaction>
</comment>
<dbReference type="EMBL" id="LR738855">
    <property type="protein sequence ID" value="VZH85328.1"/>
    <property type="molecule type" value="Genomic_DNA"/>
</dbReference>
<dbReference type="CDD" id="cd08642">
    <property type="entry name" value="DNA_pol_A_pol_I_A"/>
    <property type="match status" value="1"/>
</dbReference>
<dbReference type="InterPro" id="IPR002298">
    <property type="entry name" value="DNA_polymerase_A"/>
</dbReference>
<dbReference type="Gene3D" id="3.30.70.370">
    <property type="match status" value="1"/>
</dbReference>
<dbReference type="PRINTS" id="PR00868">
    <property type="entry name" value="DNAPOLI"/>
</dbReference>
<dbReference type="PANTHER" id="PTHR10133">
    <property type="entry name" value="DNA POLYMERASE I"/>
    <property type="match status" value="1"/>
</dbReference>
<name>A0A6I8MG13_9CORY</name>
<dbReference type="InterPro" id="IPR001098">
    <property type="entry name" value="DNA-dir_DNA_pol_A_palm_dom"/>
</dbReference>
<dbReference type="KEGG" id="crf:FRC0190_01294"/>
<dbReference type="AlphaFoldDB" id="A0A6I8MG13"/>
<dbReference type="InterPro" id="IPR012337">
    <property type="entry name" value="RNaseH-like_sf"/>
</dbReference>
<organism evidence="5 6">
    <name type="scientific">Corynebacterium rouxii</name>
    <dbReference type="NCBI Taxonomy" id="2719119"/>
    <lineage>
        <taxon>Bacteria</taxon>
        <taxon>Bacillati</taxon>
        <taxon>Actinomycetota</taxon>
        <taxon>Actinomycetes</taxon>
        <taxon>Mycobacteriales</taxon>
        <taxon>Corynebacteriaceae</taxon>
        <taxon>Corynebacterium</taxon>
    </lineage>
</organism>
<dbReference type="SUPFAM" id="SSF56672">
    <property type="entry name" value="DNA/RNA polymerases"/>
    <property type="match status" value="1"/>
</dbReference>
<dbReference type="GO" id="GO:0006302">
    <property type="term" value="P:double-strand break repair"/>
    <property type="evidence" value="ECO:0007669"/>
    <property type="project" value="TreeGrafter"/>
</dbReference>
<gene>
    <name evidence="5" type="ORF">FRC0190_01294</name>
</gene>
<evidence type="ECO:0000313" key="5">
    <source>
        <dbReference type="EMBL" id="VZH85328.1"/>
    </source>
</evidence>
<evidence type="ECO:0000256" key="1">
    <source>
        <dbReference type="ARBA" id="ARBA00012417"/>
    </source>
</evidence>
<keyword evidence="2" id="KW-0235">DNA replication</keyword>
<evidence type="ECO:0000259" key="4">
    <source>
        <dbReference type="SMART" id="SM00482"/>
    </source>
</evidence>
<evidence type="ECO:0000256" key="2">
    <source>
        <dbReference type="ARBA" id="ARBA00022705"/>
    </source>
</evidence>
<accession>A0A6I8MG13</accession>
<dbReference type="Proteomes" id="UP000423525">
    <property type="component" value="Chromosome"/>
</dbReference>
<dbReference type="GO" id="GO:0006261">
    <property type="term" value="P:DNA-templated DNA replication"/>
    <property type="evidence" value="ECO:0007669"/>
    <property type="project" value="InterPro"/>
</dbReference>
<dbReference type="GO" id="GO:0003677">
    <property type="term" value="F:DNA binding"/>
    <property type="evidence" value="ECO:0007669"/>
    <property type="project" value="InterPro"/>
</dbReference>
<dbReference type="RefSeq" id="WP_155872909.1">
    <property type="nucleotide sequence ID" value="NZ_CP168248.1"/>
</dbReference>
<dbReference type="InterPro" id="IPR043502">
    <property type="entry name" value="DNA/RNA_pol_sf"/>
</dbReference>
<dbReference type="GO" id="GO:0003887">
    <property type="term" value="F:DNA-directed DNA polymerase activity"/>
    <property type="evidence" value="ECO:0007669"/>
    <property type="project" value="UniProtKB-EC"/>
</dbReference>
<dbReference type="SMART" id="SM00482">
    <property type="entry name" value="POLAc"/>
    <property type="match status" value="1"/>
</dbReference>
<evidence type="ECO:0000313" key="6">
    <source>
        <dbReference type="Proteomes" id="UP000423525"/>
    </source>
</evidence>
<evidence type="ECO:0000256" key="3">
    <source>
        <dbReference type="ARBA" id="ARBA00049244"/>
    </source>
</evidence>
<dbReference type="Pfam" id="PF00476">
    <property type="entry name" value="DNA_pol_A"/>
    <property type="match status" value="1"/>
</dbReference>
<dbReference type="PANTHER" id="PTHR10133:SF27">
    <property type="entry name" value="DNA POLYMERASE NU"/>
    <property type="match status" value="1"/>
</dbReference>